<evidence type="ECO:0000313" key="1">
    <source>
        <dbReference type="EMBL" id="CBH76588.1"/>
    </source>
</evidence>
<comment type="caution">
    <text evidence="1">The sequence shown here is derived from an EMBL/GenBank/DDBJ whole genome shotgun (WGS) entry which is preliminary data.</text>
</comment>
<organism evidence="1">
    <name type="scientific">mine drainage metagenome</name>
    <dbReference type="NCBI Taxonomy" id="410659"/>
    <lineage>
        <taxon>unclassified sequences</taxon>
        <taxon>metagenomes</taxon>
        <taxon>ecological metagenomes</taxon>
    </lineage>
</organism>
<name>E6PJG7_9ZZZZ</name>
<sequence length="106" mass="11746">MPCNTMGLAMNQATFTFRVDAPLKEQFTTAAKGHDRTGAQLLRDFMREYVRQQDAVEHDAWFRAQVDLAIHEADAPGAVWVSNEDAAQKWAAKRASLLKARQGAGA</sequence>
<dbReference type="Gene3D" id="6.20.450.20">
    <property type="match status" value="1"/>
</dbReference>
<accession>E6PJG7</accession>
<dbReference type="EMBL" id="CABL01000021">
    <property type="protein sequence ID" value="CBH76588.1"/>
    <property type="molecule type" value="Genomic_DNA"/>
</dbReference>
<proteinExistence type="predicted"/>
<reference evidence="1" key="1">
    <citation type="submission" date="2009-10" db="EMBL/GenBank/DDBJ databases">
        <title>Diversity of trophic interactions inside an arsenic-rich microbial ecosystem.</title>
        <authorList>
            <person name="Bertin P.N."/>
            <person name="Heinrich-Salmeron A."/>
            <person name="Pelletier E."/>
            <person name="Goulhen-Chollet F."/>
            <person name="Arsene-Ploetze F."/>
            <person name="Gallien S."/>
            <person name="Calteau A."/>
            <person name="Vallenet D."/>
            <person name="Casiot C."/>
            <person name="Chane-Woon-Ming B."/>
            <person name="Giloteaux L."/>
            <person name="Barakat M."/>
            <person name="Bonnefoy V."/>
            <person name="Bruneel O."/>
            <person name="Chandler M."/>
            <person name="Cleiss J."/>
            <person name="Duran R."/>
            <person name="Elbaz-Poulichet F."/>
            <person name="Fonknechten N."/>
            <person name="Lauga B."/>
            <person name="Mornico D."/>
            <person name="Ortet P."/>
            <person name="Schaeffer C."/>
            <person name="Siguier P."/>
            <person name="Alexander Thil Smith A."/>
            <person name="Van Dorsselaer A."/>
            <person name="Weissenbach J."/>
            <person name="Medigue C."/>
            <person name="Le Paslier D."/>
        </authorList>
    </citation>
    <scope>NUCLEOTIDE SEQUENCE</scope>
</reference>
<gene>
    <name evidence="1" type="primary">yacA</name>
    <name evidence="1" type="ORF">CARN1_2375</name>
</gene>
<protein>
    <submittedName>
        <fullName evidence="1">YacA</fullName>
    </submittedName>
</protein>
<dbReference type="AlphaFoldDB" id="E6PJG7"/>